<proteinExistence type="predicted"/>
<dbReference type="Gene3D" id="3.30.565.10">
    <property type="entry name" value="Histidine kinase-like ATPase, C-terminal domain"/>
    <property type="match status" value="1"/>
</dbReference>
<accession>A0A098B7I1</accession>
<dbReference type="Pfam" id="PF06580">
    <property type="entry name" value="His_kinase"/>
    <property type="match status" value="1"/>
</dbReference>
<dbReference type="CDD" id="cd06225">
    <property type="entry name" value="HAMP"/>
    <property type="match status" value="1"/>
</dbReference>
<evidence type="ECO:0000256" key="4">
    <source>
        <dbReference type="ARBA" id="ARBA00022679"/>
    </source>
</evidence>
<evidence type="ECO:0000256" key="2">
    <source>
        <dbReference type="ARBA" id="ARBA00022475"/>
    </source>
</evidence>
<dbReference type="SUPFAM" id="SSF55874">
    <property type="entry name" value="ATPase domain of HSP90 chaperone/DNA topoisomerase II/histidine kinase"/>
    <property type="match status" value="1"/>
</dbReference>
<dbReference type="AlphaFoldDB" id="A0A098B7I1"/>
<evidence type="ECO:0000256" key="1">
    <source>
        <dbReference type="ARBA" id="ARBA00004651"/>
    </source>
</evidence>
<keyword evidence="4 11" id="KW-0808">Transferase</keyword>
<dbReference type="PANTHER" id="PTHR42713:SF2">
    <property type="entry name" value="TWO-COMPONENT SENSOR KINASE YESM"/>
    <property type="match status" value="1"/>
</dbReference>
<feature type="transmembrane region" description="Helical" evidence="9">
    <location>
        <begin position="291"/>
        <end position="314"/>
    </location>
</feature>
<keyword evidence="3" id="KW-0597">Phosphoprotein</keyword>
<dbReference type="RefSeq" id="WP_208926460.1">
    <property type="nucleotide sequence ID" value="NZ_LK996017.1"/>
</dbReference>
<gene>
    <name evidence="11" type="ORF">DPCES_4938</name>
</gene>
<dbReference type="GO" id="GO:0005886">
    <property type="term" value="C:plasma membrane"/>
    <property type="evidence" value="ECO:0007669"/>
    <property type="project" value="UniProtKB-SubCell"/>
</dbReference>
<dbReference type="InterPro" id="IPR051552">
    <property type="entry name" value="HptR"/>
</dbReference>
<evidence type="ECO:0000256" key="6">
    <source>
        <dbReference type="ARBA" id="ARBA00022777"/>
    </source>
</evidence>
<dbReference type="Gene3D" id="6.10.340.10">
    <property type="match status" value="1"/>
</dbReference>
<dbReference type="Gene3D" id="3.30.450.20">
    <property type="entry name" value="PAS domain"/>
    <property type="match status" value="2"/>
</dbReference>
<keyword evidence="6 11" id="KW-0418">Kinase</keyword>
<dbReference type="InterPro" id="IPR003660">
    <property type="entry name" value="HAMP_dom"/>
</dbReference>
<dbReference type="PROSITE" id="PS50885">
    <property type="entry name" value="HAMP"/>
    <property type="match status" value="1"/>
</dbReference>
<dbReference type="InterPro" id="IPR036890">
    <property type="entry name" value="HATPase_C_sf"/>
</dbReference>
<feature type="transmembrane region" description="Helical" evidence="9">
    <location>
        <begin position="12"/>
        <end position="35"/>
    </location>
</feature>
<dbReference type="GO" id="GO:0000155">
    <property type="term" value="F:phosphorelay sensor kinase activity"/>
    <property type="evidence" value="ECO:0007669"/>
    <property type="project" value="InterPro"/>
</dbReference>
<evidence type="ECO:0000256" key="9">
    <source>
        <dbReference type="SAM" id="Phobius"/>
    </source>
</evidence>
<evidence type="ECO:0000256" key="3">
    <source>
        <dbReference type="ARBA" id="ARBA00022553"/>
    </source>
</evidence>
<dbReference type="InterPro" id="IPR003594">
    <property type="entry name" value="HATPase_dom"/>
</dbReference>
<keyword evidence="5 9" id="KW-0812">Transmembrane</keyword>
<evidence type="ECO:0000313" key="11">
    <source>
        <dbReference type="EMBL" id="CDX04824.1"/>
    </source>
</evidence>
<sequence length="579" mass="65422">MMKPWRLWGIRTQILVFYLAATLFIVGAMGLALFFSTTRIVSQEVAKTTATAIDKSGRQLEMYIDQLKGLSDLLAESPQVHRYFDQSSPDDVAGDEGRDIERMIQGMLNTNPEIASIILIGAKGQLITNEQNLEMHYSGDIQDQEWYQEALGSTMPILTSARMQEFSMDKDNWVISLGRELTDQNQEKKHLGVLRIDLKYDAIESILKDMSLGQEGYSYILNQSLQVVYHPNPQYFSQKEKRLELIDMLEMEGKELSREYKLTHRYNLNNSDWVLVGVASLDGVRRMEAEIIIVLVVLGSVLLLAAFGSSAIYAGSVARPIRQLEKAMEEVEKGSLATEVGVVGSAEIASLSTHFLSMLDRIRELMQEIRNKEQFLRASELKTLYSQINPHFLYNTLDTIVWLAEFGNTERVISVSKAMARFFRLSLRGGSETTTVRDELDHVRQYLFIQKERYQDKLSYEIQAEDGLMDITIPKILLQPLVENAIYHGLRKMPGGGMIRITARKGEKEELFLAVEDNGGGFEDAEKGKDPLRLGGVGLKNVAERIRLYYGEDYGLSIANRPGQGATIILRLKTTLPVP</sequence>
<name>A0A098B7I1_DESHA</name>
<dbReference type="Pfam" id="PF00672">
    <property type="entry name" value="HAMP"/>
    <property type="match status" value="1"/>
</dbReference>
<organism evidence="11">
    <name type="scientific">Desulfitobacterium hafniense</name>
    <name type="common">Desulfitobacterium frappieri</name>
    <dbReference type="NCBI Taxonomy" id="49338"/>
    <lineage>
        <taxon>Bacteria</taxon>
        <taxon>Bacillati</taxon>
        <taxon>Bacillota</taxon>
        <taxon>Clostridia</taxon>
        <taxon>Eubacteriales</taxon>
        <taxon>Desulfitobacteriaceae</taxon>
        <taxon>Desulfitobacterium</taxon>
    </lineage>
</organism>
<dbReference type="SUPFAM" id="SSF158472">
    <property type="entry name" value="HAMP domain-like"/>
    <property type="match status" value="1"/>
</dbReference>
<comment type="subcellular location">
    <subcellularLocation>
        <location evidence="1">Cell membrane</location>
        <topology evidence="1">Multi-pass membrane protein</topology>
    </subcellularLocation>
</comment>
<keyword evidence="8 9" id="KW-0472">Membrane</keyword>
<reference evidence="11" key="1">
    <citation type="submission" date="2014-07" db="EMBL/GenBank/DDBJ databases">
        <authorList>
            <person name="Hornung V.Bastian."/>
        </authorList>
    </citation>
    <scope>NUCLEOTIDE SEQUENCE</scope>
    <source>
        <strain evidence="11">PCE-S</strain>
    </source>
</reference>
<dbReference type="CDD" id="cd18773">
    <property type="entry name" value="PDC1_HK_sensor"/>
    <property type="match status" value="1"/>
</dbReference>
<protein>
    <submittedName>
        <fullName evidence="11">Sensor histidine kinase YesM</fullName>
        <ecNumber evidence="11">2.7.13.3</ecNumber>
    </submittedName>
</protein>
<dbReference type="PATRIC" id="fig|49338.4.peg.5310"/>
<dbReference type="InterPro" id="IPR010559">
    <property type="entry name" value="Sig_transdc_His_kin_internal"/>
</dbReference>
<evidence type="ECO:0000256" key="8">
    <source>
        <dbReference type="ARBA" id="ARBA00023136"/>
    </source>
</evidence>
<dbReference type="SMART" id="SM00387">
    <property type="entry name" value="HATPase_c"/>
    <property type="match status" value="1"/>
</dbReference>
<dbReference type="PANTHER" id="PTHR42713">
    <property type="entry name" value="HISTIDINE KINASE-RELATED"/>
    <property type="match status" value="1"/>
</dbReference>
<evidence type="ECO:0000256" key="7">
    <source>
        <dbReference type="ARBA" id="ARBA00022989"/>
    </source>
</evidence>
<dbReference type="SMART" id="SM00304">
    <property type="entry name" value="HAMP"/>
    <property type="match status" value="1"/>
</dbReference>
<evidence type="ECO:0000259" key="10">
    <source>
        <dbReference type="PROSITE" id="PS50885"/>
    </source>
</evidence>
<dbReference type="InterPro" id="IPR033479">
    <property type="entry name" value="dCache_1"/>
</dbReference>
<feature type="domain" description="HAMP" evidence="10">
    <location>
        <begin position="315"/>
        <end position="367"/>
    </location>
</feature>
<dbReference type="EC" id="2.7.13.3" evidence="11"/>
<evidence type="ECO:0000256" key="5">
    <source>
        <dbReference type="ARBA" id="ARBA00022692"/>
    </source>
</evidence>
<dbReference type="Pfam" id="PF02743">
    <property type="entry name" value="dCache_1"/>
    <property type="match status" value="1"/>
</dbReference>
<dbReference type="Pfam" id="PF02518">
    <property type="entry name" value="HATPase_c"/>
    <property type="match status" value="1"/>
</dbReference>
<keyword evidence="2" id="KW-1003">Cell membrane</keyword>
<dbReference type="EMBL" id="LK996017">
    <property type="protein sequence ID" value="CDX04824.1"/>
    <property type="molecule type" value="Genomic_DNA"/>
</dbReference>
<keyword evidence="7 9" id="KW-1133">Transmembrane helix</keyword>